<evidence type="ECO:0000313" key="2">
    <source>
        <dbReference type="Proteomes" id="UP000250321"/>
    </source>
</evidence>
<evidence type="ECO:0000313" key="1">
    <source>
        <dbReference type="EMBL" id="PQM40298.1"/>
    </source>
</evidence>
<proteinExistence type="predicted"/>
<accession>A0A314UTR3</accession>
<name>A0A314UTR3_PRUYE</name>
<reference evidence="1 2" key="1">
    <citation type="submission" date="2018-02" db="EMBL/GenBank/DDBJ databases">
        <title>Draft genome of wild Prunus yedoensis var. nudiflora.</title>
        <authorList>
            <person name="Baek S."/>
            <person name="Kim J.-H."/>
            <person name="Choi K."/>
            <person name="Kim G.-B."/>
            <person name="Cho A."/>
            <person name="Jang H."/>
            <person name="Shin C.-H."/>
            <person name="Yu H.-J."/>
            <person name="Mun J.-H."/>
        </authorList>
    </citation>
    <scope>NUCLEOTIDE SEQUENCE [LARGE SCALE GENOMIC DNA]</scope>
    <source>
        <strain evidence="2">cv. Jeju island</strain>
        <tissue evidence="1">Leaf</tissue>
    </source>
</reference>
<comment type="caution">
    <text evidence="1">The sequence shown here is derived from an EMBL/GenBank/DDBJ whole genome shotgun (WGS) entry which is preliminary data.</text>
</comment>
<keyword evidence="2" id="KW-1185">Reference proteome</keyword>
<dbReference type="AlphaFoldDB" id="A0A314UTR3"/>
<dbReference type="Proteomes" id="UP000250321">
    <property type="component" value="Unassembled WGS sequence"/>
</dbReference>
<sequence>MDKEFTFLDEEFQINKEVNSDSIWTRTFILGCLDKIKRHLLKAPGCGGLAGTKRGHNSSFTASSSKTASSISGIVMFLNAFKRRREIPKIFWTSLTAVKTFSMVFVFAEEDNKRTGTRP</sequence>
<gene>
    <name evidence="1" type="ORF">Pyn_10241</name>
</gene>
<organism evidence="1 2">
    <name type="scientific">Prunus yedoensis var. nudiflora</name>
    <dbReference type="NCBI Taxonomy" id="2094558"/>
    <lineage>
        <taxon>Eukaryota</taxon>
        <taxon>Viridiplantae</taxon>
        <taxon>Streptophyta</taxon>
        <taxon>Embryophyta</taxon>
        <taxon>Tracheophyta</taxon>
        <taxon>Spermatophyta</taxon>
        <taxon>Magnoliopsida</taxon>
        <taxon>eudicotyledons</taxon>
        <taxon>Gunneridae</taxon>
        <taxon>Pentapetalae</taxon>
        <taxon>rosids</taxon>
        <taxon>fabids</taxon>
        <taxon>Rosales</taxon>
        <taxon>Rosaceae</taxon>
        <taxon>Amygdaloideae</taxon>
        <taxon>Amygdaleae</taxon>
        <taxon>Prunus</taxon>
    </lineage>
</organism>
<protein>
    <submittedName>
        <fullName evidence="1">Uncharacterized protein</fullName>
    </submittedName>
</protein>
<dbReference type="EMBL" id="PJQY01003092">
    <property type="protein sequence ID" value="PQM40298.1"/>
    <property type="molecule type" value="Genomic_DNA"/>
</dbReference>